<sequence>MATPEFILELREKVGHAPLWLSGVTAVVVREGDTDIPEILMVRRADNHEWTPVTGIIDPGEEPAVAAAREVAEETSVIATAQALTLVHVIPEVVYPNGDRTRYLDLVFRMQWHSGEPVVNDDESVDTGWFPADALPPVSESMAERISSALAEPGPARFREA</sequence>
<gene>
    <name evidence="4" type="ORF">GCM10011489_23840</name>
</gene>
<dbReference type="InterPro" id="IPR015797">
    <property type="entry name" value="NUDIX_hydrolase-like_dom_sf"/>
</dbReference>
<dbReference type="GO" id="GO:0016787">
    <property type="term" value="F:hydrolase activity"/>
    <property type="evidence" value="ECO:0007669"/>
    <property type="project" value="UniProtKB-KW"/>
</dbReference>
<organism evidence="4 5">
    <name type="scientific">Gordonia jinhuaensis</name>
    <dbReference type="NCBI Taxonomy" id="1517702"/>
    <lineage>
        <taxon>Bacteria</taxon>
        <taxon>Bacillati</taxon>
        <taxon>Actinomycetota</taxon>
        <taxon>Actinomycetes</taxon>
        <taxon>Mycobacteriales</taxon>
        <taxon>Gordoniaceae</taxon>
        <taxon>Gordonia</taxon>
    </lineage>
</organism>
<evidence type="ECO:0000256" key="2">
    <source>
        <dbReference type="ARBA" id="ARBA00022801"/>
    </source>
</evidence>
<protein>
    <submittedName>
        <fullName evidence="4">MutT/NUDIX-family protein</fullName>
    </submittedName>
</protein>
<keyword evidence="2" id="KW-0378">Hydrolase</keyword>
<proteinExistence type="predicted"/>
<accession>A0A916T8U0</accession>
<evidence type="ECO:0000259" key="3">
    <source>
        <dbReference type="PROSITE" id="PS51462"/>
    </source>
</evidence>
<dbReference type="Proteomes" id="UP000621454">
    <property type="component" value="Unassembled WGS sequence"/>
</dbReference>
<evidence type="ECO:0000313" key="5">
    <source>
        <dbReference type="Proteomes" id="UP000621454"/>
    </source>
</evidence>
<dbReference type="Gene3D" id="3.90.79.10">
    <property type="entry name" value="Nucleoside Triphosphate Pyrophosphohydrolase"/>
    <property type="match status" value="1"/>
</dbReference>
<feature type="domain" description="Nudix hydrolase" evidence="3">
    <location>
        <begin position="19"/>
        <end position="152"/>
    </location>
</feature>
<reference evidence="4" key="1">
    <citation type="journal article" date="2014" name="Int. J. Syst. Evol. Microbiol.">
        <title>Complete genome sequence of Corynebacterium casei LMG S-19264T (=DSM 44701T), isolated from a smear-ripened cheese.</title>
        <authorList>
            <consortium name="US DOE Joint Genome Institute (JGI-PGF)"/>
            <person name="Walter F."/>
            <person name="Albersmeier A."/>
            <person name="Kalinowski J."/>
            <person name="Ruckert C."/>
        </authorList>
    </citation>
    <scope>NUCLEOTIDE SEQUENCE</scope>
    <source>
        <strain evidence="4">CGMCC 1.12827</strain>
    </source>
</reference>
<dbReference type="RefSeq" id="WP_188586810.1">
    <property type="nucleotide sequence ID" value="NZ_BMGC01000016.1"/>
</dbReference>
<dbReference type="PANTHER" id="PTHR43046:SF16">
    <property type="entry name" value="ADP-RIBOSE PYROPHOSPHATASE YJHB-RELATED"/>
    <property type="match status" value="1"/>
</dbReference>
<dbReference type="EMBL" id="BMGC01000016">
    <property type="protein sequence ID" value="GGB35041.1"/>
    <property type="molecule type" value="Genomic_DNA"/>
</dbReference>
<evidence type="ECO:0000313" key="4">
    <source>
        <dbReference type="EMBL" id="GGB35041.1"/>
    </source>
</evidence>
<dbReference type="Pfam" id="PF00293">
    <property type="entry name" value="NUDIX"/>
    <property type="match status" value="1"/>
</dbReference>
<reference evidence="4" key="2">
    <citation type="submission" date="2020-09" db="EMBL/GenBank/DDBJ databases">
        <authorList>
            <person name="Sun Q."/>
            <person name="Zhou Y."/>
        </authorList>
    </citation>
    <scope>NUCLEOTIDE SEQUENCE</scope>
    <source>
        <strain evidence="4">CGMCC 1.12827</strain>
    </source>
</reference>
<dbReference type="AlphaFoldDB" id="A0A916T8U0"/>
<comment type="caution">
    <text evidence="4">The sequence shown here is derived from an EMBL/GenBank/DDBJ whole genome shotgun (WGS) entry which is preliminary data.</text>
</comment>
<dbReference type="CDD" id="cd18879">
    <property type="entry name" value="NUDIX_Hydrolase"/>
    <property type="match status" value="1"/>
</dbReference>
<dbReference type="SUPFAM" id="SSF55811">
    <property type="entry name" value="Nudix"/>
    <property type="match status" value="1"/>
</dbReference>
<evidence type="ECO:0000256" key="1">
    <source>
        <dbReference type="ARBA" id="ARBA00001946"/>
    </source>
</evidence>
<dbReference type="InterPro" id="IPR000086">
    <property type="entry name" value="NUDIX_hydrolase_dom"/>
</dbReference>
<dbReference type="PROSITE" id="PS51462">
    <property type="entry name" value="NUDIX"/>
    <property type="match status" value="1"/>
</dbReference>
<name>A0A916T8U0_9ACTN</name>
<keyword evidence="5" id="KW-1185">Reference proteome</keyword>
<comment type="cofactor">
    <cofactor evidence="1">
        <name>Mg(2+)</name>
        <dbReference type="ChEBI" id="CHEBI:18420"/>
    </cofactor>
</comment>
<dbReference type="PANTHER" id="PTHR43046">
    <property type="entry name" value="GDP-MANNOSE MANNOSYL HYDROLASE"/>
    <property type="match status" value="1"/>
</dbReference>